<keyword evidence="1" id="KW-0863">Zinc-finger</keyword>
<evidence type="ECO:0000313" key="4">
    <source>
        <dbReference type="EMBL" id="KAG8237405.1"/>
    </source>
</evidence>
<dbReference type="OrthoDB" id="6626910at2759"/>
<evidence type="ECO:0000256" key="1">
    <source>
        <dbReference type="PROSITE-ProRule" id="PRU00047"/>
    </source>
</evidence>
<dbReference type="SMART" id="SM00343">
    <property type="entry name" value="ZnF_C2HC"/>
    <property type="match status" value="2"/>
</dbReference>
<proteinExistence type="predicted"/>
<keyword evidence="1" id="KW-0862">Zinc</keyword>
<comment type="caution">
    <text evidence="4">The sequence shown here is derived from an EMBL/GenBank/DDBJ whole genome shotgun (WGS) entry which is preliminary data.</text>
</comment>
<protein>
    <recommendedName>
        <fullName evidence="3">CCHC-type domain-containing protein</fullName>
    </recommendedName>
</protein>
<feature type="domain" description="CCHC-type" evidence="3">
    <location>
        <begin position="72"/>
        <end position="87"/>
    </location>
</feature>
<keyword evidence="5" id="KW-1185">Reference proteome</keyword>
<dbReference type="AlphaFoldDB" id="A0A8K0KPI3"/>
<dbReference type="Proteomes" id="UP000792457">
    <property type="component" value="Unassembled WGS sequence"/>
</dbReference>
<keyword evidence="1" id="KW-0479">Metal-binding</keyword>
<dbReference type="InterPro" id="IPR036875">
    <property type="entry name" value="Znf_CCHC_sf"/>
</dbReference>
<feature type="region of interest" description="Disordered" evidence="2">
    <location>
        <begin position="1"/>
        <end position="35"/>
    </location>
</feature>
<name>A0A8K0KPI3_LADFU</name>
<evidence type="ECO:0000256" key="2">
    <source>
        <dbReference type="SAM" id="MobiDB-lite"/>
    </source>
</evidence>
<gene>
    <name evidence="4" type="ORF">J437_LFUL016221</name>
</gene>
<dbReference type="PROSITE" id="PS50158">
    <property type="entry name" value="ZF_CCHC"/>
    <property type="match status" value="1"/>
</dbReference>
<accession>A0A8K0KPI3</accession>
<dbReference type="SUPFAM" id="SSF57756">
    <property type="entry name" value="Retrovirus zinc finger-like domains"/>
    <property type="match status" value="1"/>
</dbReference>
<dbReference type="GO" id="GO:0003676">
    <property type="term" value="F:nucleic acid binding"/>
    <property type="evidence" value="ECO:0007669"/>
    <property type="project" value="InterPro"/>
</dbReference>
<evidence type="ECO:0000313" key="5">
    <source>
        <dbReference type="Proteomes" id="UP000792457"/>
    </source>
</evidence>
<evidence type="ECO:0000259" key="3">
    <source>
        <dbReference type="PROSITE" id="PS50158"/>
    </source>
</evidence>
<dbReference type="InterPro" id="IPR001878">
    <property type="entry name" value="Znf_CCHC"/>
</dbReference>
<dbReference type="EMBL" id="KZ309166">
    <property type="protein sequence ID" value="KAG8237405.1"/>
    <property type="molecule type" value="Genomic_DNA"/>
</dbReference>
<reference evidence="4" key="1">
    <citation type="submission" date="2013-04" db="EMBL/GenBank/DDBJ databases">
        <authorList>
            <person name="Qu J."/>
            <person name="Murali S.C."/>
            <person name="Bandaranaike D."/>
            <person name="Bellair M."/>
            <person name="Blankenburg K."/>
            <person name="Chao H."/>
            <person name="Dinh H."/>
            <person name="Doddapaneni H."/>
            <person name="Downs B."/>
            <person name="Dugan-Rocha S."/>
            <person name="Elkadiri S."/>
            <person name="Gnanaolivu R.D."/>
            <person name="Hernandez B."/>
            <person name="Javaid M."/>
            <person name="Jayaseelan J.C."/>
            <person name="Lee S."/>
            <person name="Li M."/>
            <person name="Ming W."/>
            <person name="Munidasa M."/>
            <person name="Muniz J."/>
            <person name="Nguyen L."/>
            <person name="Ongeri F."/>
            <person name="Osuji N."/>
            <person name="Pu L.-L."/>
            <person name="Puazo M."/>
            <person name="Qu C."/>
            <person name="Quiroz J."/>
            <person name="Raj R."/>
            <person name="Weissenberger G."/>
            <person name="Xin Y."/>
            <person name="Zou X."/>
            <person name="Han Y."/>
            <person name="Richards S."/>
            <person name="Worley K."/>
            <person name="Muzny D."/>
            <person name="Gibbs R."/>
        </authorList>
    </citation>
    <scope>NUCLEOTIDE SEQUENCE</scope>
    <source>
        <strain evidence="4">Sampled in the wild</strain>
    </source>
</reference>
<sequence length="132" mass="14893">MQTAMGNAQIRVTRQRPIDRAKGNPVPIPEPGSGTVQADAIVAPARTRISRCYKCQGYGHTAHYCREKTDICTYCARQGHRVGDCPNKEKRETCANCHHFGQEDDHSTNDRECPAYKFALEKEIRHTGYTKN</sequence>
<dbReference type="Gene3D" id="4.10.60.10">
    <property type="entry name" value="Zinc finger, CCHC-type"/>
    <property type="match status" value="1"/>
</dbReference>
<reference evidence="4" key="2">
    <citation type="submission" date="2017-10" db="EMBL/GenBank/DDBJ databases">
        <title>Ladona fulva Genome sequencing and assembly.</title>
        <authorList>
            <person name="Murali S."/>
            <person name="Richards S."/>
            <person name="Bandaranaike D."/>
            <person name="Bellair M."/>
            <person name="Blankenburg K."/>
            <person name="Chao H."/>
            <person name="Dinh H."/>
            <person name="Doddapaneni H."/>
            <person name="Dugan-Rocha S."/>
            <person name="Elkadiri S."/>
            <person name="Gnanaolivu R."/>
            <person name="Hernandez B."/>
            <person name="Skinner E."/>
            <person name="Javaid M."/>
            <person name="Lee S."/>
            <person name="Li M."/>
            <person name="Ming W."/>
            <person name="Munidasa M."/>
            <person name="Muniz J."/>
            <person name="Nguyen L."/>
            <person name="Hughes D."/>
            <person name="Osuji N."/>
            <person name="Pu L.-L."/>
            <person name="Puazo M."/>
            <person name="Qu C."/>
            <person name="Quiroz J."/>
            <person name="Raj R."/>
            <person name="Weissenberger G."/>
            <person name="Xin Y."/>
            <person name="Zou X."/>
            <person name="Han Y."/>
            <person name="Worley K."/>
            <person name="Muzny D."/>
            <person name="Gibbs R."/>
        </authorList>
    </citation>
    <scope>NUCLEOTIDE SEQUENCE</scope>
    <source>
        <strain evidence="4">Sampled in the wild</strain>
    </source>
</reference>
<feature type="compositionally biased region" description="Polar residues" evidence="2">
    <location>
        <begin position="1"/>
        <end position="12"/>
    </location>
</feature>
<organism evidence="4 5">
    <name type="scientific">Ladona fulva</name>
    <name type="common">Scarce chaser dragonfly</name>
    <name type="synonym">Libellula fulva</name>
    <dbReference type="NCBI Taxonomy" id="123851"/>
    <lineage>
        <taxon>Eukaryota</taxon>
        <taxon>Metazoa</taxon>
        <taxon>Ecdysozoa</taxon>
        <taxon>Arthropoda</taxon>
        <taxon>Hexapoda</taxon>
        <taxon>Insecta</taxon>
        <taxon>Pterygota</taxon>
        <taxon>Palaeoptera</taxon>
        <taxon>Odonata</taxon>
        <taxon>Epiprocta</taxon>
        <taxon>Anisoptera</taxon>
        <taxon>Libelluloidea</taxon>
        <taxon>Libellulidae</taxon>
        <taxon>Ladona</taxon>
    </lineage>
</organism>
<dbReference type="GO" id="GO:0008270">
    <property type="term" value="F:zinc ion binding"/>
    <property type="evidence" value="ECO:0007669"/>
    <property type="project" value="UniProtKB-KW"/>
</dbReference>